<dbReference type="SUPFAM" id="SSF47413">
    <property type="entry name" value="lambda repressor-like DNA-binding domains"/>
    <property type="match status" value="1"/>
</dbReference>
<dbReference type="PANTHER" id="PTHR46797">
    <property type="entry name" value="HTH-TYPE TRANSCRIPTIONAL REGULATOR"/>
    <property type="match status" value="1"/>
</dbReference>
<dbReference type="GO" id="GO:0003677">
    <property type="term" value="F:DNA binding"/>
    <property type="evidence" value="ECO:0007669"/>
    <property type="project" value="UniProtKB-KW"/>
</dbReference>
<dbReference type="GO" id="GO:0003700">
    <property type="term" value="F:DNA-binding transcription factor activity"/>
    <property type="evidence" value="ECO:0007669"/>
    <property type="project" value="TreeGrafter"/>
</dbReference>
<keyword evidence="1" id="KW-0805">Transcription regulation</keyword>
<evidence type="ECO:0000313" key="5">
    <source>
        <dbReference type="EMBL" id="SEO35240.1"/>
    </source>
</evidence>
<dbReference type="RefSeq" id="WP_091303870.1">
    <property type="nucleotide sequence ID" value="NZ_FOCE01000027.1"/>
</dbReference>
<dbReference type="InterPro" id="IPR050807">
    <property type="entry name" value="TransReg_Diox_bact_type"/>
</dbReference>
<evidence type="ECO:0000256" key="2">
    <source>
        <dbReference type="ARBA" id="ARBA00023125"/>
    </source>
</evidence>
<keyword evidence="6" id="KW-1185">Reference proteome</keyword>
<evidence type="ECO:0000256" key="1">
    <source>
        <dbReference type="ARBA" id="ARBA00023015"/>
    </source>
</evidence>
<evidence type="ECO:0000259" key="4">
    <source>
        <dbReference type="PROSITE" id="PS50943"/>
    </source>
</evidence>
<dbReference type="GO" id="GO:0005829">
    <property type="term" value="C:cytosol"/>
    <property type="evidence" value="ECO:0007669"/>
    <property type="project" value="TreeGrafter"/>
</dbReference>
<dbReference type="InterPro" id="IPR010982">
    <property type="entry name" value="Lambda_DNA-bd_dom_sf"/>
</dbReference>
<organism evidence="5 6">
    <name type="scientific">Gemmobacter aquatilis</name>
    <dbReference type="NCBI Taxonomy" id="933059"/>
    <lineage>
        <taxon>Bacteria</taxon>
        <taxon>Pseudomonadati</taxon>
        <taxon>Pseudomonadota</taxon>
        <taxon>Alphaproteobacteria</taxon>
        <taxon>Rhodobacterales</taxon>
        <taxon>Paracoccaceae</taxon>
        <taxon>Gemmobacter</taxon>
    </lineage>
</organism>
<keyword evidence="2 5" id="KW-0238">DNA-binding</keyword>
<keyword evidence="3" id="KW-0804">Transcription</keyword>
<name>A0A1H8P001_9RHOB</name>
<dbReference type="STRING" id="933059.SAMN04488103_1276"/>
<dbReference type="Gene3D" id="1.10.260.40">
    <property type="entry name" value="lambda repressor-like DNA-binding domains"/>
    <property type="match status" value="1"/>
</dbReference>
<reference evidence="5 6" key="1">
    <citation type="submission" date="2016-10" db="EMBL/GenBank/DDBJ databases">
        <authorList>
            <person name="de Groot N.N."/>
        </authorList>
    </citation>
    <scope>NUCLEOTIDE SEQUENCE [LARGE SCALE GENOMIC DNA]</scope>
    <source>
        <strain evidence="5 6">DSM 3857</strain>
    </source>
</reference>
<proteinExistence type="predicted"/>
<dbReference type="Pfam" id="PF01381">
    <property type="entry name" value="HTH_3"/>
    <property type="match status" value="1"/>
</dbReference>
<dbReference type="EMBL" id="FOCE01000027">
    <property type="protein sequence ID" value="SEO35240.1"/>
    <property type="molecule type" value="Genomic_DNA"/>
</dbReference>
<evidence type="ECO:0000313" key="6">
    <source>
        <dbReference type="Proteomes" id="UP000198761"/>
    </source>
</evidence>
<dbReference type="OrthoDB" id="2986852at2"/>
<evidence type="ECO:0000256" key="3">
    <source>
        <dbReference type="ARBA" id="ARBA00023163"/>
    </source>
</evidence>
<dbReference type="SMART" id="SM00530">
    <property type="entry name" value="HTH_XRE"/>
    <property type="match status" value="1"/>
</dbReference>
<dbReference type="PROSITE" id="PS50943">
    <property type="entry name" value="HTH_CROC1"/>
    <property type="match status" value="1"/>
</dbReference>
<dbReference type="AlphaFoldDB" id="A0A1H8P001"/>
<sequence>MTGVLEILGKRVREKREELGLSQEALADVCSFDRTYVSLIERGKRNISLVNLVRIAIGLNTSVSQLTEGIEDGSYPKR</sequence>
<dbReference type="PANTHER" id="PTHR46797:SF23">
    <property type="entry name" value="HTH-TYPE TRANSCRIPTIONAL REGULATOR SUTR"/>
    <property type="match status" value="1"/>
</dbReference>
<protein>
    <submittedName>
        <fullName evidence="5">DNA-binding transcriptional regulator, XRE-family HTH domain</fullName>
    </submittedName>
</protein>
<accession>A0A1H8P001</accession>
<dbReference type="Proteomes" id="UP000198761">
    <property type="component" value="Unassembled WGS sequence"/>
</dbReference>
<dbReference type="InterPro" id="IPR001387">
    <property type="entry name" value="Cro/C1-type_HTH"/>
</dbReference>
<gene>
    <name evidence="5" type="ORF">SAMN04488103_1276</name>
</gene>
<dbReference type="CDD" id="cd00093">
    <property type="entry name" value="HTH_XRE"/>
    <property type="match status" value="1"/>
</dbReference>
<feature type="domain" description="HTH cro/C1-type" evidence="4">
    <location>
        <begin position="12"/>
        <end position="66"/>
    </location>
</feature>